<evidence type="ECO:0000313" key="6">
    <source>
        <dbReference type="Proteomes" id="UP000515292"/>
    </source>
</evidence>
<evidence type="ECO:0000259" key="4">
    <source>
        <dbReference type="Pfam" id="PF01464"/>
    </source>
</evidence>
<proteinExistence type="inferred from homology"/>
<comment type="similarity">
    <text evidence="2">Belongs to the virb1 family.</text>
</comment>
<accession>A0A7G5IGI1</accession>
<gene>
    <name evidence="5" type="ORF">H3309_14185</name>
</gene>
<dbReference type="Proteomes" id="UP000515292">
    <property type="component" value="Chromosome"/>
</dbReference>
<reference evidence="5 6" key="1">
    <citation type="submission" date="2020-07" db="EMBL/GenBank/DDBJ databases">
        <title>Complete genome sequence for Sandaracinobacter sp. M6.</title>
        <authorList>
            <person name="Tang Y."/>
            <person name="Liu Q."/>
            <person name="Guo Z."/>
            <person name="Lei P."/>
            <person name="Huang B."/>
        </authorList>
    </citation>
    <scope>NUCLEOTIDE SEQUENCE [LARGE SCALE GENOMIC DNA]</scope>
    <source>
        <strain evidence="5 6">M6</strain>
    </source>
</reference>
<feature type="region of interest" description="Disordered" evidence="3">
    <location>
        <begin position="128"/>
        <end position="150"/>
    </location>
</feature>
<dbReference type="CDD" id="cd00254">
    <property type="entry name" value="LT-like"/>
    <property type="match status" value="1"/>
</dbReference>
<dbReference type="SUPFAM" id="SSF53955">
    <property type="entry name" value="Lysozyme-like"/>
    <property type="match status" value="1"/>
</dbReference>
<name>A0A7G5IGI1_9SPHN</name>
<feature type="compositionally biased region" description="Polar residues" evidence="3">
    <location>
        <begin position="133"/>
        <end position="142"/>
    </location>
</feature>
<dbReference type="PANTHER" id="PTHR37423">
    <property type="entry name" value="SOLUBLE LYTIC MUREIN TRANSGLYCOSYLASE-RELATED"/>
    <property type="match status" value="1"/>
</dbReference>
<sequence length="150" mass="15885">MLAESGGRSSAISSAGAIGCMQLMPGTWSELTARFSLGSDPFHPRANMFGGAAYLRAMVDRFGWPSALAAYHAGPNRYEQHREGARPLPDETRAYVATIASRTDGTTTIALQPAIGLPDWRHSDLFTGPSAAGFSNESSATSVARPPLDD</sequence>
<evidence type="ECO:0000256" key="1">
    <source>
        <dbReference type="ARBA" id="ARBA00007734"/>
    </source>
</evidence>
<comment type="similarity">
    <text evidence="1">Belongs to the transglycosylase Slt family.</text>
</comment>
<keyword evidence="6" id="KW-1185">Reference proteome</keyword>
<organism evidence="5 6">
    <name type="scientific">Sandaracinobacteroides saxicola</name>
    <dbReference type="NCBI Taxonomy" id="2759707"/>
    <lineage>
        <taxon>Bacteria</taxon>
        <taxon>Pseudomonadati</taxon>
        <taxon>Pseudomonadota</taxon>
        <taxon>Alphaproteobacteria</taxon>
        <taxon>Sphingomonadales</taxon>
        <taxon>Sphingosinicellaceae</taxon>
        <taxon>Sandaracinobacteroides</taxon>
    </lineage>
</organism>
<dbReference type="PANTHER" id="PTHR37423:SF2">
    <property type="entry name" value="MEMBRANE-BOUND LYTIC MUREIN TRANSGLYCOSYLASE C"/>
    <property type="match status" value="1"/>
</dbReference>
<evidence type="ECO:0000313" key="5">
    <source>
        <dbReference type="EMBL" id="QMW22473.1"/>
    </source>
</evidence>
<evidence type="ECO:0000256" key="2">
    <source>
        <dbReference type="ARBA" id="ARBA00009387"/>
    </source>
</evidence>
<dbReference type="InterPro" id="IPR008258">
    <property type="entry name" value="Transglycosylase_SLT_dom_1"/>
</dbReference>
<feature type="domain" description="Transglycosylase SLT" evidence="4">
    <location>
        <begin position="2"/>
        <end position="83"/>
    </location>
</feature>
<dbReference type="Gene3D" id="1.10.530.10">
    <property type="match status" value="1"/>
</dbReference>
<evidence type="ECO:0000256" key="3">
    <source>
        <dbReference type="SAM" id="MobiDB-lite"/>
    </source>
</evidence>
<dbReference type="KEGG" id="sand:H3309_14185"/>
<protein>
    <submittedName>
        <fullName evidence="5">Lytic transglycosylase domain-containing protein</fullName>
    </submittedName>
</protein>
<dbReference type="InterPro" id="IPR023346">
    <property type="entry name" value="Lysozyme-like_dom_sf"/>
</dbReference>
<dbReference type="EMBL" id="CP059851">
    <property type="protein sequence ID" value="QMW22473.1"/>
    <property type="molecule type" value="Genomic_DNA"/>
</dbReference>
<dbReference type="AlphaFoldDB" id="A0A7G5IGI1"/>
<dbReference type="Pfam" id="PF01464">
    <property type="entry name" value="SLT"/>
    <property type="match status" value="1"/>
</dbReference>